<dbReference type="RefSeq" id="WP_116884094.1">
    <property type="nucleotide sequence ID" value="NZ_CABMMC010000012.1"/>
</dbReference>
<gene>
    <name evidence="5" type="ORF">C8D82_11449</name>
</gene>
<dbReference type="SUPFAM" id="SSF53187">
    <property type="entry name" value="Zn-dependent exopeptidases"/>
    <property type="match status" value="1"/>
</dbReference>
<name>A0A2U1AYD1_9BACT</name>
<keyword evidence="6" id="KW-1185">Reference proteome</keyword>
<accession>A0A2U1AYD1</accession>
<dbReference type="OrthoDB" id="9806267at2"/>
<evidence type="ECO:0000313" key="6">
    <source>
        <dbReference type="Proteomes" id="UP000245959"/>
    </source>
</evidence>
<evidence type="ECO:0000259" key="4">
    <source>
        <dbReference type="SMART" id="SM00646"/>
    </source>
</evidence>
<dbReference type="CDD" id="cd02696">
    <property type="entry name" value="MurNAc-LAA"/>
    <property type="match status" value="1"/>
</dbReference>
<protein>
    <recommendedName>
        <fullName evidence="2">N-acetylmuramoyl-L-alanine amidase</fullName>
        <ecNumber evidence="2">3.5.1.28</ecNumber>
    </recommendedName>
</protein>
<dbReference type="EMBL" id="QEKH01000014">
    <property type="protein sequence ID" value="PVY41435.1"/>
    <property type="molecule type" value="Genomic_DNA"/>
</dbReference>
<organism evidence="5 6">
    <name type="scientific">Victivallis vadensis</name>
    <dbReference type="NCBI Taxonomy" id="172901"/>
    <lineage>
        <taxon>Bacteria</taxon>
        <taxon>Pseudomonadati</taxon>
        <taxon>Lentisphaerota</taxon>
        <taxon>Lentisphaeria</taxon>
        <taxon>Victivallales</taxon>
        <taxon>Victivallaceae</taxon>
        <taxon>Victivallis</taxon>
    </lineage>
</organism>
<dbReference type="PANTHER" id="PTHR30404">
    <property type="entry name" value="N-ACETYLMURAMOYL-L-ALANINE AMIDASE"/>
    <property type="match status" value="1"/>
</dbReference>
<dbReference type="InterPro" id="IPR050695">
    <property type="entry name" value="N-acetylmuramoyl_amidase_3"/>
</dbReference>
<dbReference type="Pfam" id="PF01520">
    <property type="entry name" value="Amidase_3"/>
    <property type="match status" value="1"/>
</dbReference>
<dbReference type="EC" id="3.5.1.28" evidence="2"/>
<dbReference type="PANTHER" id="PTHR30404:SF0">
    <property type="entry name" value="N-ACETYLMURAMOYL-L-ALANINE AMIDASE AMIC"/>
    <property type="match status" value="1"/>
</dbReference>
<dbReference type="GO" id="GO:0008745">
    <property type="term" value="F:N-acetylmuramoyl-L-alanine amidase activity"/>
    <property type="evidence" value="ECO:0007669"/>
    <property type="project" value="UniProtKB-EC"/>
</dbReference>
<keyword evidence="3" id="KW-0378">Hydrolase</keyword>
<dbReference type="GeneID" id="78295401"/>
<comment type="caution">
    <text evidence="5">The sequence shown here is derived from an EMBL/GenBank/DDBJ whole genome shotgun (WGS) entry which is preliminary data.</text>
</comment>
<dbReference type="GO" id="GO:0009253">
    <property type="term" value="P:peptidoglycan catabolic process"/>
    <property type="evidence" value="ECO:0007669"/>
    <property type="project" value="InterPro"/>
</dbReference>
<proteinExistence type="predicted"/>
<evidence type="ECO:0000313" key="5">
    <source>
        <dbReference type="EMBL" id="PVY41435.1"/>
    </source>
</evidence>
<dbReference type="PROSITE" id="PS51257">
    <property type="entry name" value="PROKAR_LIPOPROTEIN"/>
    <property type="match status" value="1"/>
</dbReference>
<dbReference type="SMART" id="SM00646">
    <property type="entry name" value="Ami_3"/>
    <property type="match status" value="1"/>
</dbReference>
<reference evidence="5 6" key="1">
    <citation type="submission" date="2018-04" db="EMBL/GenBank/DDBJ databases">
        <title>Genomic Encyclopedia of Type Strains, Phase IV (KMG-IV): sequencing the most valuable type-strain genomes for metagenomic binning, comparative biology and taxonomic classification.</title>
        <authorList>
            <person name="Goeker M."/>
        </authorList>
    </citation>
    <scope>NUCLEOTIDE SEQUENCE [LARGE SCALE GENOMIC DNA]</scope>
    <source>
        <strain evidence="5 6">DSM 14823</strain>
    </source>
</reference>
<dbReference type="InterPro" id="IPR002508">
    <property type="entry name" value="MurNAc-LAA_cat"/>
</dbReference>
<dbReference type="GO" id="GO:0030288">
    <property type="term" value="C:outer membrane-bounded periplasmic space"/>
    <property type="evidence" value="ECO:0007669"/>
    <property type="project" value="TreeGrafter"/>
</dbReference>
<dbReference type="Gene3D" id="3.40.630.40">
    <property type="entry name" value="Zn-dependent exopeptidases"/>
    <property type="match status" value="1"/>
</dbReference>
<sequence>MKQTILLCGAAAAVGLTFAGCHSPVSREIRALGVQSEASERSCTLRRNGNFITIYPGSLRANFNGGWVHLVEPAQRTEGKSGVYSLSEANLKKVVAPLLNREVAPAKPVKMILIDPGHGGSETGATGAKHQEKTLNFALAQKIRDELVKRGFTVKMTRDTDKDVSLDARGNLSGTLKADLFISVHHNAAANRTGTGVETFAMTPDGCRSTGGGAVPKQATLSNRYDGANLNLAQEIQSRLVKATGGPDRGVKFARFRVLVKAHCPAVLVEAGFITTPKEELAIADPARQRKVAAAVADGVEAFNRRTAAMKK</sequence>
<evidence type="ECO:0000256" key="3">
    <source>
        <dbReference type="ARBA" id="ARBA00022801"/>
    </source>
</evidence>
<comment type="catalytic activity">
    <reaction evidence="1">
        <text>Hydrolyzes the link between N-acetylmuramoyl residues and L-amino acid residues in certain cell-wall glycopeptides.</text>
        <dbReference type="EC" id="3.5.1.28"/>
    </reaction>
</comment>
<feature type="domain" description="MurNAc-LAA" evidence="4">
    <location>
        <begin position="175"/>
        <end position="301"/>
    </location>
</feature>
<dbReference type="Proteomes" id="UP000245959">
    <property type="component" value="Unassembled WGS sequence"/>
</dbReference>
<evidence type="ECO:0000256" key="1">
    <source>
        <dbReference type="ARBA" id="ARBA00001561"/>
    </source>
</evidence>
<dbReference type="AlphaFoldDB" id="A0A2U1AYD1"/>
<evidence type="ECO:0000256" key="2">
    <source>
        <dbReference type="ARBA" id="ARBA00011901"/>
    </source>
</evidence>